<dbReference type="PIRSF" id="PIRSF002030">
    <property type="entry name" value="Globin_Protozoa/Cyanobacteria"/>
    <property type="match status" value="1"/>
</dbReference>
<protein>
    <recommendedName>
        <fullName evidence="6">Group 1 truncated hemoglobin</fullName>
    </recommendedName>
</protein>
<proteinExistence type="inferred from homology"/>
<organism evidence="7 8">
    <name type="scientific">Motilibacter deserti</name>
    <dbReference type="NCBI Taxonomy" id="2714956"/>
    <lineage>
        <taxon>Bacteria</taxon>
        <taxon>Bacillati</taxon>
        <taxon>Actinomycetota</taxon>
        <taxon>Actinomycetes</taxon>
        <taxon>Motilibacterales</taxon>
        <taxon>Motilibacteraceae</taxon>
        <taxon>Motilibacter</taxon>
    </lineage>
</organism>
<dbReference type="SUPFAM" id="SSF46458">
    <property type="entry name" value="Globin-like"/>
    <property type="match status" value="1"/>
</dbReference>
<keyword evidence="6" id="KW-0561">Oxygen transport</keyword>
<keyword evidence="3 6" id="KW-0349">Heme</keyword>
<evidence type="ECO:0000313" key="7">
    <source>
        <dbReference type="EMBL" id="NHC12203.1"/>
    </source>
</evidence>
<keyword evidence="2 6" id="KW-0813">Transport</keyword>
<comment type="similarity">
    <text evidence="1 6">Belongs to the truncated hemoglobin family. Group I subfamily.</text>
</comment>
<evidence type="ECO:0000256" key="1">
    <source>
        <dbReference type="ARBA" id="ARBA00009660"/>
    </source>
</evidence>
<gene>
    <name evidence="7" type="ORF">G9H71_00205</name>
</gene>
<dbReference type="InterPro" id="IPR016339">
    <property type="entry name" value="Hemoglobin_trunc_I"/>
</dbReference>
<evidence type="ECO:0000256" key="2">
    <source>
        <dbReference type="ARBA" id="ARBA00022448"/>
    </source>
</evidence>
<reference evidence="7 8" key="1">
    <citation type="submission" date="2020-03" db="EMBL/GenBank/DDBJ databases">
        <title>Two novel Motilibacter sp.</title>
        <authorList>
            <person name="Liu S."/>
        </authorList>
    </citation>
    <scope>NUCLEOTIDE SEQUENCE [LARGE SCALE GENOMIC DNA]</scope>
    <source>
        <strain evidence="7 8">E257</strain>
    </source>
</reference>
<comment type="caution">
    <text evidence="7">The sequence shown here is derived from an EMBL/GenBank/DDBJ whole genome shotgun (WGS) entry which is preliminary data.</text>
</comment>
<dbReference type="Proteomes" id="UP000800981">
    <property type="component" value="Unassembled WGS sequence"/>
</dbReference>
<dbReference type="InterPro" id="IPR001486">
    <property type="entry name" value="Hemoglobin_trunc"/>
</dbReference>
<dbReference type="Pfam" id="PF01152">
    <property type="entry name" value="Bac_globin"/>
    <property type="match status" value="1"/>
</dbReference>
<evidence type="ECO:0000256" key="5">
    <source>
        <dbReference type="ARBA" id="ARBA00023004"/>
    </source>
</evidence>
<name>A0ABX0GP18_9ACTN</name>
<dbReference type="Gene3D" id="1.10.490.10">
    <property type="entry name" value="Globins"/>
    <property type="match status" value="1"/>
</dbReference>
<keyword evidence="8" id="KW-1185">Reference proteome</keyword>
<dbReference type="InterPro" id="IPR012292">
    <property type="entry name" value="Globin/Proto"/>
</dbReference>
<evidence type="ECO:0000256" key="6">
    <source>
        <dbReference type="PIRNR" id="PIRNR002030"/>
    </source>
</evidence>
<dbReference type="CDD" id="cd00454">
    <property type="entry name" value="TrHb1_N"/>
    <property type="match status" value="1"/>
</dbReference>
<sequence>MSIYDVLGQEHGIRAAVDEFYRRVLGDPALAGYFEGVDMARLRQHQAALLVQVTGGPKAYEGRDLAQAHRSLGITSADFDRVVGHLAATLTSLGVDDETLGTVAAALGAHRDDIVADPVPSGS</sequence>
<evidence type="ECO:0000313" key="8">
    <source>
        <dbReference type="Proteomes" id="UP000800981"/>
    </source>
</evidence>
<keyword evidence="5 6" id="KW-0408">Iron</keyword>
<evidence type="ECO:0000256" key="4">
    <source>
        <dbReference type="ARBA" id="ARBA00022723"/>
    </source>
</evidence>
<comment type="cofactor">
    <cofactor evidence="6">
        <name>heme</name>
        <dbReference type="ChEBI" id="CHEBI:30413"/>
    </cofactor>
</comment>
<keyword evidence="4 6" id="KW-0479">Metal-binding</keyword>
<dbReference type="RefSeq" id="WP_166276195.1">
    <property type="nucleotide sequence ID" value="NZ_JAANNP010000001.1"/>
</dbReference>
<accession>A0ABX0GP18</accession>
<dbReference type="EMBL" id="JAANNP010000001">
    <property type="protein sequence ID" value="NHC12203.1"/>
    <property type="molecule type" value="Genomic_DNA"/>
</dbReference>
<evidence type="ECO:0000256" key="3">
    <source>
        <dbReference type="ARBA" id="ARBA00022617"/>
    </source>
</evidence>
<dbReference type="InterPro" id="IPR009050">
    <property type="entry name" value="Globin-like_sf"/>
</dbReference>